<dbReference type="Pfam" id="PF00639">
    <property type="entry name" value="Rotamase"/>
    <property type="match status" value="1"/>
</dbReference>
<dbReference type="AlphaFoldDB" id="A0AA42DPJ6"/>
<gene>
    <name evidence="3" type="ORF">PBV87_14985</name>
</gene>
<dbReference type="PANTHER" id="PTHR47245:SF2">
    <property type="entry name" value="PEPTIDYL-PROLYL CIS-TRANS ISOMERASE HP_0175-RELATED"/>
    <property type="match status" value="1"/>
</dbReference>
<evidence type="ECO:0000256" key="1">
    <source>
        <dbReference type="PROSITE-ProRule" id="PRU00278"/>
    </source>
</evidence>
<dbReference type="Gene3D" id="1.10.8.1040">
    <property type="match status" value="1"/>
</dbReference>
<proteinExistence type="predicted"/>
<keyword evidence="1" id="KW-0697">Rotamase</keyword>
<dbReference type="Gene3D" id="3.10.50.40">
    <property type="match status" value="1"/>
</dbReference>
<dbReference type="Proteomes" id="UP001169242">
    <property type="component" value="Unassembled WGS sequence"/>
</dbReference>
<evidence type="ECO:0000313" key="4">
    <source>
        <dbReference type="Proteomes" id="UP001169242"/>
    </source>
</evidence>
<dbReference type="InterPro" id="IPR027304">
    <property type="entry name" value="Trigger_fact/SurA_dom_sf"/>
</dbReference>
<dbReference type="RefSeq" id="WP_053982747.1">
    <property type="nucleotide sequence ID" value="NZ_JAQIFT010000054.1"/>
</dbReference>
<organism evidence="3 4">
    <name type="scientific">Holtiella tumoricola</name>
    <dbReference type="NCBI Taxonomy" id="3018743"/>
    <lineage>
        <taxon>Bacteria</taxon>
        <taxon>Bacillati</taxon>
        <taxon>Bacillota</taxon>
        <taxon>Clostridia</taxon>
        <taxon>Lachnospirales</taxon>
        <taxon>Cellulosilyticaceae</taxon>
        <taxon>Holtiella</taxon>
    </lineage>
</organism>
<keyword evidence="4" id="KW-1185">Reference proteome</keyword>
<comment type="caution">
    <text evidence="3">The sequence shown here is derived from an EMBL/GenBank/DDBJ whole genome shotgun (WGS) entry which is preliminary data.</text>
</comment>
<feature type="domain" description="PpiC" evidence="2">
    <location>
        <begin position="112"/>
        <end position="201"/>
    </location>
</feature>
<dbReference type="PROSITE" id="PS01096">
    <property type="entry name" value="PPIC_PPIASE_1"/>
    <property type="match status" value="1"/>
</dbReference>
<dbReference type="InterPro" id="IPR046357">
    <property type="entry name" value="PPIase_dom_sf"/>
</dbReference>
<evidence type="ECO:0000259" key="2">
    <source>
        <dbReference type="PROSITE" id="PS50198"/>
    </source>
</evidence>
<sequence length="246" mass="27480">MENKVIAIVDGREITESHLVSLVHSLGQNAARFASEDGRQKLIEELITQELFYSDAIENGLDKDQEFITAAESMYSNLLKQYALSKLLGTVTVSDEEALEYFNNNKDTFRSAATARAKHILVDSKEKAEEILAEINAGLAFEDAAQKYSSCPSSERGGDLGEFGRGQMVPEFENAVFTMKADEVSEPVQTQFGYHLIKLVSINNGEEAEFEKVKDQVQQFVMSVKHNDVYSAKQAELKAKYTVEMK</sequence>
<dbReference type="InterPro" id="IPR050245">
    <property type="entry name" value="PrsA_foldase"/>
</dbReference>
<name>A0AA42DPJ6_9FIRM</name>
<dbReference type="PANTHER" id="PTHR47245">
    <property type="entry name" value="PEPTIDYLPROLYL ISOMERASE"/>
    <property type="match status" value="1"/>
</dbReference>
<dbReference type="InterPro" id="IPR000297">
    <property type="entry name" value="PPIase_PpiC"/>
</dbReference>
<dbReference type="PROSITE" id="PS50198">
    <property type="entry name" value="PPIC_PPIASE_2"/>
    <property type="match status" value="1"/>
</dbReference>
<evidence type="ECO:0000313" key="3">
    <source>
        <dbReference type="EMBL" id="MDA3732780.1"/>
    </source>
</evidence>
<dbReference type="SUPFAM" id="SSF109998">
    <property type="entry name" value="Triger factor/SurA peptide-binding domain-like"/>
    <property type="match status" value="1"/>
</dbReference>
<dbReference type="SUPFAM" id="SSF54534">
    <property type="entry name" value="FKBP-like"/>
    <property type="match status" value="1"/>
</dbReference>
<accession>A0AA42DPJ6</accession>
<reference evidence="3" key="1">
    <citation type="journal article" date="2023" name="Int. J. Syst. Evol. Microbiol.">
        <title>&lt;i&gt;Holtiella tumoricola&lt;/i&gt; gen. nov. sp. nov., isolated from a human clinical sample.</title>
        <authorList>
            <person name="Allen-Vercoe E."/>
            <person name="Daigneault M.C."/>
            <person name="Vancuren S.J."/>
            <person name="Cochrane K."/>
            <person name="O'Neal L.L."/>
            <person name="Sankaranarayanan K."/>
            <person name="Lawson P.A."/>
        </authorList>
    </citation>
    <scope>NUCLEOTIDE SEQUENCE</scope>
    <source>
        <strain evidence="3">CC70A</strain>
    </source>
</reference>
<dbReference type="EC" id="5.2.1.8" evidence="3"/>
<dbReference type="InterPro" id="IPR023058">
    <property type="entry name" value="PPIase_PpiC_CS"/>
</dbReference>
<protein>
    <submittedName>
        <fullName evidence="3">Peptidylprolyl isomerase</fullName>
        <ecNumber evidence="3">5.2.1.8</ecNumber>
    </submittedName>
</protein>
<dbReference type="GO" id="GO:0003755">
    <property type="term" value="F:peptidyl-prolyl cis-trans isomerase activity"/>
    <property type="evidence" value="ECO:0007669"/>
    <property type="project" value="UniProtKB-KW"/>
</dbReference>
<keyword evidence="1 3" id="KW-0413">Isomerase</keyword>
<dbReference type="EMBL" id="JAQIFT010000054">
    <property type="protein sequence ID" value="MDA3732780.1"/>
    <property type="molecule type" value="Genomic_DNA"/>
</dbReference>